<dbReference type="EMBL" id="PQXH01000200">
    <property type="protein sequence ID" value="TGO08617.1"/>
    <property type="molecule type" value="Genomic_DNA"/>
</dbReference>
<accession>A0A4Z1EHH1</accession>
<dbReference type="OrthoDB" id="10419165at2759"/>
<comment type="caution">
    <text evidence="1">The sequence shown here is derived from an EMBL/GenBank/DDBJ whole genome shotgun (WGS) entry which is preliminary data.</text>
</comment>
<gene>
    <name evidence="1" type="ORF">BTUL_0200g00090</name>
</gene>
<organism evidence="1 2">
    <name type="scientific">Botrytis tulipae</name>
    <dbReference type="NCBI Taxonomy" id="87230"/>
    <lineage>
        <taxon>Eukaryota</taxon>
        <taxon>Fungi</taxon>
        <taxon>Dikarya</taxon>
        <taxon>Ascomycota</taxon>
        <taxon>Pezizomycotina</taxon>
        <taxon>Leotiomycetes</taxon>
        <taxon>Helotiales</taxon>
        <taxon>Sclerotiniaceae</taxon>
        <taxon>Botrytis</taxon>
    </lineage>
</organism>
<sequence>MEVAPSKDPWSSRGEGRKMDAYSGLTSFDTTLYITSTTNHGNLVSLLSGRVAIDAGNLSSIESPMTDKCDGRFCICREATCLQRCQSEPKDDAISSNTDGSDEDVFAAVAYIGITTLLETC</sequence>
<dbReference type="AlphaFoldDB" id="A0A4Z1EHH1"/>
<dbReference type="Proteomes" id="UP000297777">
    <property type="component" value="Unassembled WGS sequence"/>
</dbReference>
<evidence type="ECO:0000313" key="2">
    <source>
        <dbReference type="Proteomes" id="UP000297777"/>
    </source>
</evidence>
<name>A0A4Z1EHH1_9HELO</name>
<keyword evidence="2" id="KW-1185">Reference proteome</keyword>
<proteinExistence type="predicted"/>
<protein>
    <submittedName>
        <fullName evidence="1">Uncharacterized protein</fullName>
    </submittedName>
</protein>
<reference evidence="1 2" key="1">
    <citation type="submission" date="2017-12" db="EMBL/GenBank/DDBJ databases">
        <title>Comparative genomics of Botrytis spp.</title>
        <authorList>
            <person name="Valero-Jimenez C.A."/>
            <person name="Tapia P."/>
            <person name="Veloso J."/>
            <person name="Silva-Moreno E."/>
            <person name="Staats M."/>
            <person name="Valdes J.H."/>
            <person name="Van Kan J.A.L."/>
        </authorList>
    </citation>
    <scope>NUCLEOTIDE SEQUENCE [LARGE SCALE GENOMIC DNA]</scope>
    <source>
        <strain evidence="1 2">Bt9001</strain>
    </source>
</reference>
<evidence type="ECO:0000313" key="1">
    <source>
        <dbReference type="EMBL" id="TGO08617.1"/>
    </source>
</evidence>